<proteinExistence type="inferred from homology"/>
<evidence type="ECO:0000313" key="5">
    <source>
        <dbReference type="EMBL" id="CAB5009881.1"/>
    </source>
</evidence>
<dbReference type="AlphaFoldDB" id="A0A6J6A8M3"/>
<dbReference type="EMBL" id="CAFBIY010000106">
    <property type="protein sequence ID" value="CAB4852025.1"/>
    <property type="molecule type" value="Genomic_DNA"/>
</dbReference>
<accession>A0A6J6A8M3</accession>
<dbReference type="EMBL" id="CAESGF010000014">
    <property type="protein sequence ID" value="CAB4364459.1"/>
    <property type="molecule type" value="Genomic_DNA"/>
</dbReference>
<dbReference type="GO" id="GO:0005829">
    <property type="term" value="C:cytosol"/>
    <property type="evidence" value="ECO:0007669"/>
    <property type="project" value="TreeGrafter"/>
</dbReference>
<dbReference type="PANTHER" id="PTHR30327">
    <property type="entry name" value="UNCHARACTERIZED PROTEIN YQGE"/>
    <property type="match status" value="1"/>
</dbReference>
<evidence type="ECO:0000313" key="2">
    <source>
        <dbReference type="EMBL" id="CAB4728272.1"/>
    </source>
</evidence>
<dbReference type="EMBL" id="CAFBMT010000012">
    <property type="protein sequence ID" value="CAB4940008.1"/>
    <property type="molecule type" value="Genomic_DNA"/>
</dbReference>
<dbReference type="HAMAP" id="MF_00758">
    <property type="entry name" value="UPF0301"/>
    <property type="match status" value="1"/>
</dbReference>
<dbReference type="Pfam" id="PF02622">
    <property type="entry name" value="DUF179"/>
    <property type="match status" value="1"/>
</dbReference>
<dbReference type="PANTHER" id="PTHR30327:SF1">
    <property type="entry name" value="UPF0301 PROTEIN YQGE"/>
    <property type="match status" value="1"/>
</dbReference>
<dbReference type="SUPFAM" id="SSF143456">
    <property type="entry name" value="VC0467-like"/>
    <property type="match status" value="1"/>
</dbReference>
<gene>
    <name evidence="2" type="ORF">UFOPK2656_01930</name>
    <name evidence="3" type="ORF">UFOPK3267_01845</name>
    <name evidence="4" type="ORF">UFOPK3651_02094</name>
    <name evidence="5" type="ORF">UFOPK3931_02749</name>
    <name evidence="1" type="ORF">UFOPK4189_02220</name>
</gene>
<dbReference type="EMBL" id="CAEZYF010000011">
    <property type="protein sequence ID" value="CAB4728272.1"/>
    <property type="molecule type" value="Genomic_DNA"/>
</dbReference>
<evidence type="ECO:0000313" key="1">
    <source>
        <dbReference type="EMBL" id="CAB4364459.1"/>
    </source>
</evidence>
<name>A0A6J6A8M3_9ZZZZ</name>
<dbReference type="Gene3D" id="3.40.1740.10">
    <property type="entry name" value="VC0467-like"/>
    <property type="match status" value="1"/>
</dbReference>
<protein>
    <submittedName>
        <fullName evidence="1">Unannotated protein</fullName>
    </submittedName>
</protein>
<organism evidence="1">
    <name type="scientific">freshwater metagenome</name>
    <dbReference type="NCBI Taxonomy" id="449393"/>
    <lineage>
        <taxon>unclassified sequences</taxon>
        <taxon>metagenomes</taxon>
        <taxon>ecological metagenomes</taxon>
    </lineage>
</organism>
<dbReference type="InterPro" id="IPR003774">
    <property type="entry name" value="AlgH-like"/>
</dbReference>
<sequence length="206" mass="22406">MFMQRSSFGRTIGQTDIVSATDHPHGSCKALLLVATPPLVDPNFDRTVVYMLEHNSDGAVGVVLNRPTDEESPEIVRAWQRHLAPPATMFQGGPVETDALIALARLKAPVDEAWSRVTDDFGSVDLMLDPDQVAEQVLALRVFRGYSGWGAGQLDGELAEGAWMVFPAERGDVFDPNPTGLWRAVVRRQGGKVAWLANAPDDLSAN</sequence>
<dbReference type="EMBL" id="CAFBOL010000104">
    <property type="protein sequence ID" value="CAB5009881.1"/>
    <property type="molecule type" value="Genomic_DNA"/>
</dbReference>
<reference evidence="1" key="1">
    <citation type="submission" date="2020-05" db="EMBL/GenBank/DDBJ databases">
        <authorList>
            <person name="Chiriac C."/>
            <person name="Salcher M."/>
            <person name="Ghai R."/>
            <person name="Kavagutti S V."/>
        </authorList>
    </citation>
    <scope>NUCLEOTIDE SEQUENCE</scope>
</reference>
<evidence type="ECO:0000313" key="4">
    <source>
        <dbReference type="EMBL" id="CAB4940008.1"/>
    </source>
</evidence>
<evidence type="ECO:0000313" key="3">
    <source>
        <dbReference type="EMBL" id="CAB4852025.1"/>
    </source>
</evidence>